<comment type="caution">
    <text evidence="2">The sequence shown here is derived from an EMBL/GenBank/DDBJ whole genome shotgun (WGS) entry which is preliminary data.</text>
</comment>
<dbReference type="GO" id="GO:0004177">
    <property type="term" value="F:aminopeptidase activity"/>
    <property type="evidence" value="ECO:0007669"/>
    <property type="project" value="TreeGrafter"/>
</dbReference>
<dbReference type="CDD" id="cd02253">
    <property type="entry name" value="DmpA"/>
    <property type="match status" value="1"/>
</dbReference>
<dbReference type="PANTHER" id="PTHR36512">
    <property type="entry name" value="D-AMINOPEPTIDASE"/>
    <property type="match status" value="1"/>
</dbReference>
<sequence length="352" mass="37504">MNLRIRDYGVKIGSLETGKLNKITDVAGVKVGHTTLSEGSCQTGVTAVIPHEGNLFKEKLIASTHVINGFGKTMGTIQIKELGTLETPIVLTNTLNIGVAAEAVMEKTLEANPDIGRSTGSINPVVGECNDMYLNDLRAMFVEKEHVHKAMTETKIDFEEGCVGAGTGMLCYSLKGGVGSSSRTITLDHGNYTLGVLVVTNFGFISDLRIDGKSIGEQLSKYVIPSGETKDRGSIMVIIATDLPVSERQLNRIIKRSVTGLSRTGSVITTGSGEVAIGFSTANKIPHEPNGDLLSTSTIHDDEIDEAFRAVGEATEEAVLNALITATPVKGRGGNERPTLSELIEKYNLSLN</sequence>
<dbReference type="EMBL" id="JADZSC010000002">
    <property type="protein sequence ID" value="MBH0230326.1"/>
    <property type="molecule type" value="Genomic_DNA"/>
</dbReference>
<gene>
    <name evidence="2" type="ORF">H0267_08895</name>
</gene>
<evidence type="ECO:0000313" key="3">
    <source>
        <dbReference type="Proteomes" id="UP000614490"/>
    </source>
</evidence>
<dbReference type="RefSeq" id="WP_197316966.1">
    <property type="nucleotide sequence ID" value="NZ_JADZSC010000002.1"/>
</dbReference>
<organism evidence="2 3">
    <name type="scientific">Halobacillus yeomjeoni</name>
    <dbReference type="NCBI Taxonomy" id="311194"/>
    <lineage>
        <taxon>Bacteria</taxon>
        <taxon>Bacillati</taxon>
        <taxon>Bacillota</taxon>
        <taxon>Bacilli</taxon>
        <taxon>Bacillales</taxon>
        <taxon>Bacillaceae</taxon>
        <taxon>Halobacillus</taxon>
    </lineage>
</organism>
<evidence type="ECO:0000256" key="1">
    <source>
        <dbReference type="ARBA" id="ARBA00007068"/>
    </source>
</evidence>
<comment type="similarity">
    <text evidence="1">Belongs to the peptidase S58 family.</text>
</comment>
<dbReference type="Gene3D" id="3.60.70.12">
    <property type="entry name" value="L-amino peptidase D-ALA esterase/amidase"/>
    <property type="match status" value="1"/>
</dbReference>
<evidence type="ECO:0000313" key="2">
    <source>
        <dbReference type="EMBL" id="MBH0230326.1"/>
    </source>
</evidence>
<dbReference type="PANTHER" id="PTHR36512:SF3">
    <property type="entry name" value="BLR5678 PROTEIN"/>
    <property type="match status" value="1"/>
</dbReference>
<dbReference type="SUPFAM" id="SSF56266">
    <property type="entry name" value="DmpA/ArgJ-like"/>
    <property type="match status" value="1"/>
</dbReference>
<dbReference type="Pfam" id="PF03576">
    <property type="entry name" value="Peptidase_S58"/>
    <property type="match status" value="1"/>
</dbReference>
<keyword evidence="3" id="KW-1185">Reference proteome</keyword>
<reference evidence="2 3" key="1">
    <citation type="journal article" date="2005" name="Int. J. Syst. Evol. Microbiol.">
        <title>Halobacillus yeomjeoni sp. nov., isolated from a marine solar saltern in Korea.</title>
        <authorList>
            <person name="Yoon J.H."/>
            <person name="Kang S.J."/>
            <person name="Lee C.H."/>
            <person name="Oh H.W."/>
            <person name="Oh T.K."/>
        </authorList>
    </citation>
    <scope>NUCLEOTIDE SEQUENCE [LARGE SCALE GENOMIC DNA]</scope>
    <source>
        <strain evidence="2 3">KCTC 3957</strain>
    </source>
</reference>
<accession>A0A931MVF3</accession>
<name>A0A931MVF3_9BACI</name>
<proteinExistence type="inferred from homology"/>
<dbReference type="Proteomes" id="UP000614490">
    <property type="component" value="Unassembled WGS sequence"/>
</dbReference>
<dbReference type="AlphaFoldDB" id="A0A931MVF3"/>
<dbReference type="InterPro" id="IPR005321">
    <property type="entry name" value="Peptidase_S58_DmpA"/>
</dbReference>
<protein>
    <submittedName>
        <fullName evidence="2">P1 family peptidase</fullName>
    </submittedName>
</protein>
<dbReference type="InterPro" id="IPR016117">
    <property type="entry name" value="ArgJ-like_dom_sf"/>
</dbReference>